<name>A0A7R9BRG8_9CRUS</name>
<evidence type="ECO:0000313" key="3">
    <source>
        <dbReference type="Proteomes" id="UP000678499"/>
    </source>
</evidence>
<accession>A0A7R9BRG8</accession>
<keyword evidence="3" id="KW-1185">Reference proteome</keyword>
<organism evidence="2">
    <name type="scientific">Notodromas monacha</name>
    <dbReference type="NCBI Taxonomy" id="399045"/>
    <lineage>
        <taxon>Eukaryota</taxon>
        <taxon>Metazoa</taxon>
        <taxon>Ecdysozoa</taxon>
        <taxon>Arthropoda</taxon>
        <taxon>Crustacea</taxon>
        <taxon>Oligostraca</taxon>
        <taxon>Ostracoda</taxon>
        <taxon>Podocopa</taxon>
        <taxon>Podocopida</taxon>
        <taxon>Cypridocopina</taxon>
        <taxon>Cypridoidea</taxon>
        <taxon>Cyprididae</taxon>
        <taxon>Notodromas</taxon>
    </lineage>
</organism>
<dbReference type="Proteomes" id="UP000678499">
    <property type="component" value="Unassembled WGS sequence"/>
</dbReference>
<reference evidence="2" key="1">
    <citation type="submission" date="2020-11" db="EMBL/GenBank/DDBJ databases">
        <authorList>
            <person name="Tran Van P."/>
        </authorList>
    </citation>
    <scope>NUCLEOTIDE SEQUENCE</scope>
</reference>
<dbReference type="EMBL" id="CAJPEX010001562">
    <property type="protein sequence ID" value="CAG0919406.1"/>
    <property type="molecule type" value="Genomic_DNA"/>
</dbReference>
<dbReference type="EMBL" id="OA883599">
    <property type="protein sequence ID" value="CAD7279254.1"/>
    <property type="molecule type" value="Genomic_DNA"/>
</dbReference>
<evidence type="ECO:0000313" key="2">
    <source>
        <dbReference type="EMBL" id="CAD7279254.1"/>
    </source>
</evidence>
<feature type="compositionally biased region" description="Basic and acidic residues" evidence="1">
    <location>
        <begin position="9"/>
        <end position="27"/>
    </location>
</feature>
<proteinExistence type="predicted"/>
<gene>
    <name evidence="2" type="ORF">NMOB1V02_LOCUS6931</name>
</gene>
<sequence>MHQSPAVKQQKEPGFAEKAAKLEEKKQAQQQEVIDAPSGSDPSKLTPTAKPKQKKSKGGAGGNKKSGGAERWPRIEVDRHKVRIVNGWTGRWPQISGDWGCSGAVEDHRRKKEARKLMTEVDHKRKTEVPRTTEEAHTSMEVDRKMTAEVHTLMEVNHNWKAAVHMSMTEEVHKLMMVPHTSNWHHVLSNAEDPRTDRRLFKEGSSWTEDDAESRTGFATSLLRRDVSAAYSAPFESSAET</sequence>
<evidence type="ECO:0000256" key="1">
    <source>
        <dbReference type="SAM" id="MobiDB-lite"/>
    </source>
</evidence>
<dbReference type="AlphaFoldDB" id="A0A7R9BRG8"/>
<feature type="region of interest" description="Disordered" evidence="1">
    <location>
        <begin position="115"/>
        <end position="139"/>
    </location>
</feature>
<feature type="region of interest" description="Disordered" evidence="1">
    <location>
        <begin position="1"/>
        <end position="74"/>
    </location>
</feature>
<protein>
    <submittedName>
        <fullName evidence="2">Uncharacterized protein</fullName>
    </submittedName>
</protein>